<reference evidence="2" key="1">
    <citation type="submission" date="2018-01" db="EMBL/GenBank/DDBJ databases">
        <title>An insight into the sialome of Amazonian anophelines.</title>
        <authorList>
            <person name="Ribeiro J.M."/>
            <person name="Scarpassa V."/>
            <person name="Calvo E."/>
        </authorList>
    </citation>
    <scope>NUCLEOTIDE SEQUENCE</scope>
    <source>
        <tissue evidence="2">Salivary glands</tissue>
    </source>
</reference>
<feature type="chain" id="PRO_5014740220" evidence="1">
    <location>
        <begin position="23"/>
        <end position="82"/>
    </location>
</feature>
<accession>A0A2M4B7L5</accession>
<proteinExistence type="predicted"/>
<name>A0A2M4B7L5_9DIPT</name>
<feature type="signal peptide" evidence="1">
    <location>
        <begin position="1"/>
        <end position="22"/>
    </location>
</feature>
<dbReference type="AlphaFoldDB" id="A0A2M4B7L5"/>
<keyword evidence="1" id="KW-0732">Signal</keyword>
<organism evidence="2">
    <name type="scientific">Anopheles triannulatus</name>
    <dbReference type="NCBI Taxonomy" id="58253"/>
    <lineage>
        <taxon>Eukaryota</taxon>
        <taxon>Metazoa</taxon>
        <taxon>Ecdysozoa</taxon>
        <taxon>Arthropoda</taxon>
        <taxon>Hexapoda</taxon>
        <taxon>Insecta</taxon>
        <taxon>Pterygota</taxon>
        <taxon>Neoptera</taxon>
        <taxon>Endopterygota</taxon>
        <taxon>Diptera</taxon>
        <taxon>Nematocera</taxon>
        <taxon>Culicoidea</taxon>
        <taxon>Culicidae</taxon>
        <taxon>Anophelinae</taxon>
        <taxon>Anopheles</taxon>
    </lineage>
</organism>
<evidence type="ECO:0000313" key="2">
    <source>
        <dbReference type="EMBL" id="MBW48808.1"/>
    </source>
</evidence>
<sequence>MRNQVAPMSSINLALFLCGTRGHNTQSYRGQGRSNRQRQKLQVTGHIRHLVSKPTRHAAAIENGGSGTVTSRSYTSLIPFNR</sequence>
<evidence type="ECO:0000256" key="1">
    <source>
        <dbReference type="SAM" id="SignalP"/>
    </source>
</evidence>
<protein>
    <submittedName>
        <fullName evidence="2">Putative secreted protein</fullName>
    </submittedName>
</protein>
<dbReference type="EMBL" id="GGFK01015487">
    <property type="protein sequence ID" value="MBW48808.1"/>
    <property type="molecule type" value="Transcribed_RNA"/>
</dbReference>